<protein>
    <submittedName>
        <fullName evidence="1">Uncharacterized protein</fullName>
    </submittedName>
</protein>
<sequence length="106" mass="11655">MAASAASQQTSIIIHKDGCSMKSSECESLSRVNVIKYLGVYVVKRMTFKNQVTTPPTRPLGLDKEILQDSPSSLQQSAIFSFEGYGEKSPTDIQLRMFMETALCSA</sequence>
<keyword evidence="2" id="KW-1185">Reference proteome</keyword>
<name>A0A4C1T7C0_EUMVA</name>
<evidence type="ECO:0000313" key="1">
    <source>
        <dbReference type="EMBL" id="GBP09368.1"/>
    </source>
</evidence>
<dbReference type="AlphaFoldDB" id="A0A4C1T7C0"/>
<gene>
    <name evidence="1" type="ORF">EVAR_5793_1</name>
</gene>
<reference evidence="1 2" key="1">
    <citation type="journal article" date="2019" name="Commun. Biol.">
        <title>The bagworm genome reveals a unique fibroin gene that provides high tensile strength.</title>
        <authorList>
            <person name="Kono N."/>
            <person name="Nakamura H."/>
            <person name="Ohtoshi R."/>
            <person name="Tomita M."/>
            <person name="Numata K."/>
            <person name="Arakawa K."/>
        </authorList>
    </citation>
    <scope>NUCLEOTIDE SEQUENCE [LARGE SCALE GENOMIC DNA]</scope>
</reference>
<dbReference type="Proteomes" id="UP000299102">
    <property type="component" value="Unassembled WGS sequence"/>
</dbReference>
<comment type="caution">
    <text evidence="1">The sequence shown here is derived from an EMBL/GenBank/DDBJ whole genome shotgun (WGS) entry which is preliminary data.</text>
</comment>
<evidence type="ECO:0000313" key="2">
    <source>
        <dbReference type="Proteomes" id="UP000299102"/>
    </source>
</evidence>
<organism evidence="1 2">
    <name type="scientific">Eumeta variegata</name>
    <name type="common">Bagworm moth</name>
    <name type="synonym">Eumeta japonica</name>
    <dbReference type="NCBI Taxonomy" id="151549"/>
    <lineage>
        <taxon>Eukaryota</taxon>
        <taxon>Metazoa</taxon>
        <taxon>Ecdysozoa</taxon>
        <taxon>Arthropoda</taxon>
        <taxon>Hexapoda</taxon>
        <taxon>Insecta</taxon>
        <taxon>Pterygota</taxon>
        <taxon>Neoptera</taxon>
        <taxon>Endopterygota</taxon>
        <taxon>Lepidoptera</taxon>
        <taxon>Glossata</taxon>
        <taxon>Ditrysia</taxon>
        <taxon>Tineoidea</taxon>
        <taxon>Psychidae</taxon>
        <taxon>Oiketicinae</taxon>
        <taxon>Eumeta</taxon>
    </lineage>
</organism>
<proteinExistence type="predicted"/>
<dbReference type="EMBL" id="BGZK01000035">
    <property type="protein sequence ID" value="GBP09368.1"/>
    <property type="molecule type" value="Genomic_DNA"/>
</dbReference>
<accession>A0A4C1T7C0</accession>